<dbReference type="EMBL" id="SMKX01000031">
    <property type="protein sequence ID" value="TDD59829.1"/>
    <property type="molecule type" value="Genomic_DNA"/>
</dbReference>
<gene>
    <name evidence="13" type="ORF">E1263_13710</name>
</gene>
<dbReference type="RefSeq" id="WP_132167657.1">
    <property type="nucleotide sequence ID" value="NZ_SMKX01000031.1"/>
</dbReference>
<dbReference type="PANTHER" id="PTHR30468">
    <property type="entry name" value="ALPHA-KETOGLUTARATE-DEPENDENT SULFONATE DIOXYGENASE"/>
    <property type="match status" value="1"/>
</dbReference>
<evidence type="ECO:0000256" key="9">
    <source>
        <dbReference type="ARBA" id="ARBA00066614"/>
    </source>
</evidence>
<dbReference type="GO" id="GO:0016706">
    <property type="term" value="F:2-oxoglutarate-dependent dioxygenase activity"/>
    <property type="evidence" value="ECO:0007669"/>
    <property type="project" value="TreeGrafter"/>
</dbReference>
<evidence type="ECO:0000256" key="2">
    <source>
        <dbReference type="ARBA" id="ARBA00005896"/>
    </source>
</evidence>
<accession>A0A4R4ZPR7</accession>
<dbReference type="AlphaFoldDB" id="A0A4R4ZPR7"/>
<evidence type="ECO:0000256" key="4">
    <source>
        <dbReference type="ARBA" id="ARBA00022964"/>
    </source>
</evidence>
<keyword evidence="6" id="KW-0408">Iron</keyword>
<comment type="caution">
    <text evidence="13">The sequence shown here is derived from an EMBL/GenBank/DDBJ whole genome shotgun (WGS) entry which is preliminary data.</text>
</comment>
<dbReference type="EC" id="1.14.11.77" evidence="9"/>
<organism evidence="13 14">
    <name type="scientific">Kribbella antibiotica</name>
    <dbReference type="NCBI Taxonomy" id="190195"/>
    <lineage>
        <taxon>Bacteria</taxon>
        <taxon>Bacillati</taxon>
        <taxon>Actinomycetota</taxon>
        <taxon>Actinomycetes</taxon>
        <taxon>Propionibacteriales</taxon>
        <taxon>Kribbellaceae</taxon>
        <taxon>Kribbella</taxon>
    </lineage>
</organism>
<keyword evidence="5" id="KW-0560">Oxidoreductase</keyword>
<dbReference type="Pfam" id="PF02668">
    <property type="entry name" value="TauD"/>
    <property type="match status" value="1"/>
</dbReference>
<evidence type="ECO:0000256" key="1">
    <source>
        <dbReference type="ARBA" id="ARBA00001954"/>
    </source>
</evidence>
<comment type="similarity">
    <text evidence="2">Belongs to the TfdA dioxygenase family.</text>
</comment>
<comment type="catalytic activity">
    <reaction evidence="7">
        <text>a primary linear alkyl sulfate ester + 2-oxoglutarate + O2 = an aldehyde + sulfate + succinate + CO2 + H(+)</text>
        <dbReference type="Rhea" id="RHEA:65716"/>
        <dbReference type="ChEBI" id="CHEBI:15378"/>
        <dbReference type="ChEBI" id="CHEBI:15379"/>
        <dbReference type="ChEBI" id="CHEBI:16189"/>
        <dbReference type="ChEBI" id="CHEBI:16526"/>
        <dbReference type="ChEBI" id="CHEBI:16810"/>
        <dbReference type="ChEBI" id="CHEBI:17478"/>
        <dbReference type="ChEBI" id="CHEBI:30031"/>
        <dbReference type="ChEBI" id="CHEBI:157685"/>
        <dbReference type="EC" id="1.14.11.77"/>
    </reaction>
</comment>
<reference evidence="13 14" key="1">
    <citation type="submission" date="2019-03" db="EMBL/GenBank/DDBJ databases">
        <title>Draft genome sequences of novel Actinobacteria.</title>
        <authorList>
            <person name="Sahin N."/>
            <person name="Ay H."/>
            <person name="Saygin H."/>
        </authorList>
    </citation>
    <scope>NUCLEOTIDE SEQUENCE [LARGE SCALE GENOMIC DNA]</scope>
    <source>
        <strain evidence="13 14">JCM 13523</strain>
    </source>
</reference>
<keyword evidence="3" id="KW-0479">Metal-binding</keyword>
<dbReference type="FunFam" id="3.60.130.10:FF:000002">
    <property type="entry name" value="Alpha-ketoglutarate-dependent taurine dioxygenase"/>
    <property type="match status" value="1"/>
</dbReference>
<comment type="catalytic activity">
    <reaction evidence="8">
        <text>2-ethylhexyl sulfate + 2-oxoglutarate + O2 = 2-ethylhexanal + sulfate + succinate + CO2 + H(+)</text>
        <dbReference type="Rhea" id="RHEA:47620"/>
        <dbReference type="ChEBI" id="CHEBI:15378"/>
        <dbReference type="ChEBI" id="CHEBI:15379"/>
        <dbReference type="ChEBI" id="CHEBI:16189"/>
        <dbReference type="ChEBI" id="CHEBI:16526"/>
        <dbReference type="ChEBI" id="CHEBI:16810"/>
        <dbReference type="ChEBI" id="CHEBI:30031"/>
        <dbReference type="ChEBI" id="CHEBI:87808"/>
        <dbReference type="ChEBI" id="CHEBI:87809"/>
        <dbReference type="EC" id="1.14.11.77"/>
    </reaction>
</comment>
<evidence type="ECO:0000256" key="7">
    <source>
        <dbReference type="ARBA" id="ARBA00050529"/>
    </source>
</evidence>
<dbReference type="Gene3D" id="3.60.130.10">
    <property type="entry name" value="Clavaminate synthase-like"/>
    <property type="match status" value="1"/>
</dbReference>
<dbReference type="Proteomes" id="UP000295124">
    <property type="component" value="Unassembled WGS sequence"/>
</dbReference>
<keyword evidence="14" id="KW-1185">Reference proteome</keyword>
<dbReference type="PANTHER" id="PTHR30468:SF5">
    <property type="entry name" value="ALPHA-KETOGLUTARATE-DEPENDENT SULFATE ESTER DIOXYGENASE"/>
    <property type="match status" value="1"/>
</dbReference>
<evidence type="ECO:0000256" key="3">
    <source>
        <dbReference type="ARBA" id="ARBA00022723"/>
    </source>
</evidence>
<evidence type="ECO:0000256" key="10">
    <source>
        <dbReference type="ARBA" id="ARBA00067109"/>
    </source>
</evidence>
<dbReference type="GO" id="GO:0046872">
    <property type="term" value="F:metal ion binding"/>
    <property type="evidence" value="ECO:0007669"/>
    <property type="project" value="UniProtKB-KW"/>
</dbReference>
<name>A0A4R4ZPR7_9ACTN</name>
<evidence type="ECO:0000259" key="12">
    <source>
        <dbReference type="Pfam" id="PF02668"/>
    </source>
</evidence>
<evidence type="ECO:0000313" key="13">
    <source>
        <dbReference type="EMBL" id="TDD59829.1"/>
    </source>
</evidence>
<keyword evidence="4 13" id="KW-0223">Dioxygenase</keyword>
<proteinExistence type="inferred from homology"/>
<protein>
    <recommendedName>
        <fullName evidence="10">Alpha-ketoglutarate-dependent sulfate ester dioxygenase</fullName>
        <ecNumber evidence="9">1.14.11.77</ecNumber>
    </recommendedName>
    <alternativeName>
        <fullName evidence="11">Type II alkyl sulfatase</fullName>
    </alternativeName>
</protein>
<evidence type="ECO:0000256" key="6">
    <source>
        <dbReference type="ARBA" id="ARBA00023004"/>
    </source>
</evidence>
<dbReference type="SUPFAM" id="SSF51197">
    <property type="entry name" value="Clavaminate synthase-like"/>
    <property type="match status" value="1"/>
</dbReference>
<evidence type="ECO:0000256" key="5">
    <source>
        <dbReference type="ARBA" id="ARBA00023002"/>
    </source>
</evidence>
<feature type="domain" description="TauD/TfdA-like" evidence="12">
    <location>
        <begin position="13"/>
        <end position="279"/>
    </location>
</feature>
<dbReference type="InterPro" id="IPR051323">
    <property type="entry name" value="AtsK-like"/>
</dbReference>
<sequence>MTAQLEAPQITVAKVGGAIGAEIGNVQLGGDLAPETVVAIRQALLDHKVIFFRDQHDLDDAGQLAFARLLGTPTLAHPTSKPLEGAANVLPIDSDYSKANSWHTDVTFVDRIPAISLLRAVTLPAYGGNTTWANTVTAYAALPESLKALADRLWAVHSNVYDYAGHADEGRVGGVDVKFEEYHKEFESKLFETEHPVVRVHPETGERALVLGHFVRRFVGLSSTETAALFQLLQNRITNLDNTVRWQWQPGDLAIWDNRATQHYGVADYDQPRRLHRITLAGDVPVSVDGVRSTPRTGDATHFSSVDN</sequence>
<dbReference type="InterPro" id="IPR042098">
    <property type="entry name" value="TauD-like_sf"/>
</dbReference>
<dbReference type="OrthoDB" id="581608at2"/>
<comment type="cofactor">
    <cofactor evidence="1">
        <name>Fe(2+)</name>
        <dbReference type="ChEBI" id="CHEBI:29033"/>
    </cofactor>
</comment>
<dbReference type="GO" id="GO:0005737">
    <property type="term" value="C:cytoplasm"/>
    <property type="evidence" value="ECO:0007669"/>
    <property type="project" value="TreeGrafter"/>
</dbReference>
<evidence type="ECO:0000313" key="14">
    <source>
        <dbReference type="Proteomes" id="UP000295124"/>
    </source>
</evidence>
<evidence type="ECO:0000256" key="11">
    <source>
        <dbReference type="ARBA" id="ARBA00078517"/>
    </source>
</evidence>
<dbReference type="InterPro" id="IPR003819">
    <property type="entry name" value="TauD/TfdA-like"/>
</dbReference>
<evidence type="ECO:0000256" key="8">
    <source>
        <dbReference type="ARBA" id="ARBA00051250"/>
    </source>
</evidence>